<dbReference type="Gene3D" id="1.20.120.420">
    <property type="entry name" value="translation initiation factor eif-2b, domain 1"/>
    <property type="match status" value="1"/>
</dbReference>
<keyword evidence="16" id="KW-1185">Reference proteome</keyword>
<evidence type="ECO:0000256" key="3">
    <source>
        <dbReference type="ARBA" id="ARBA00022490"/>
    </source>
</evidence>
<evidence type="ECO:0000256" key="1">
    <source>
        <dbReference type="ARBA" id="ARBA00010165"/>
    </source>
</evidence>
<dbReference type="GO" id="GO:0046523">
    <property type="term" value="F:S-methyl-5-thioribose-1-phosphate isomerase activity"/>
    <property type="evidence" value="ECO:0007669"/>
    <property type="project" value="UniProtKB-UniRule"/>
</dbReference>
<evidence type="ECO:0000256" key="10">
    <source>
        <dbReference type="ARBA" id="ARBA00023235"/>
    </source>
</evidence>
<feature type="compositionally biased region" description="Basic and acidic residues" evidence="13">
    <location>
        <begin position="622"/>
        <end position="632"/>
    </location>
</feature>
<reference evidence="15 16" key="1">
    <citation type="journal article" date="2018" name="Cell">
        <title>The Chara Genome: Secondary Complexity and Implications for Plant Terrestrialization.</title>
        <authorList>
            <person name="Nishiyama T."/>
            <person name="Sakayama H."/>
            <person name="Vries J.D."/>
            <person name="Buschmann H."/>
            <person name="Saint-Marcoux D."/>
            <person name="Ullrich K.K."/>
            <person name="Haas F.B."/>
            <person name="Vanderstraeten L."/>
            <person name="Becker D."/>
            <person name="Lang D."/>
            <person name="Vosolsobe S."/>
            <person name="Rombauts S."/>
            <person name="Wilhelmsson P.K.I."/>
            <person name="Janitza P."/>
            <person name="Kern R."/>
            <person name="Heyl A."/>
            <person name="Rumpler F."/>
            <person name="Villalobos L.I.A.C."/>
            <person name="Clay J.M."/>
            <person name="Skokan R."/>
            <person name="Toyoda A."/>
            <person name="Suzuki Y."/>
            <person name="Kagoshima H."/>
            <person name="Schijlen E."/>
            <person name="Tajeshwar N."/>
            <person name="Catarino B."/>
            <person name="Hetherington A.J."/>
            <person name="Saltykova A."/>
            <person name="Bonnot C."/>
            <person name="Breuninger H."/>
            <person name="Symeonidi A."/>
            <person name="Radhakrishnan G.V."/>
            <person name="Van Nieuwerburgh F."/>
            <person name="Deforce D."/>
            <person name="Chang C."/>
            <person name="Karol K.G."/>
            <person name="Hedrich R."/>
            <person name="Ulvskov P."/>
            <person name="Glockner G."/>
            <person name="Delwiche C.F."/>
            <person name="Petrasek J."/>
            <person name="Van de Peer Y."/>
            <person name="Friml J."/>
            <person name="Beilby M."/>
            <person name="Dolan L."/>
            <person name="Kohara Y."/>
            <person name="Sugano S."/>
            <person name="Fujiyama A."/>
            <person name="Delaux P.-M."/>
            <person name="Quint M."/>
            <person name="TheiBen G."/>
            <person name="Hagemann M."/>
            <person name="Harholt J."/>
            <person name="Dunand C."/>
            <person name="Zachgo S."/>
            <person name="Langdale J."/>
            <person name="Maumus F."/>
            <person name="Straeten D.V.D."/>
            <person name="Gould S.B."/>
            <person name="Rensing S.A."/>
        </authorList>
    </citation>
    <scope>NUCLEOTIDE SEQUENCE [LARGE SCALE GENOMIC DNA]</scope>
    <source>
        <strain evidence="15 16">S276</strain>
    </source>
</reference>
<evidence type="ECO:0000256" key="2">
    <source>
        <dbReference type="ARBA" id="ARBA00011738"/>
    </source>
</evidence>
<dbReference type="GO" id="GO:0005737">
    <property type="term" value="C:cytoplasm"/>
    <property type="evidence" value="ECO:0007669"/>
    <property type="project" value="UniProtKB-SubCell"/>
</dbReference>
<feature type="active site" description="Proton donor" evidence="12">
    <location>
        <position position="470"/>
    </location>
</feature>
<dbReference type="Pfam" id="PF01008">
    <property type="entry name" value="IF-2B"/>
    <property type="match status" value="1"/>
</dbReference>
<dbReference type="Gene3D" id="3.90.1200.10">
    <property type="match status" value="1"/>
</dbReference>
<comment type="subunit">
    <text evidence="2">Homodimer.</text>
</comment>
<dbReference type="FunFam" id="3.40.50.10470:FF:000003">
    <property type="entry name" value="Methylthioribose-1-phosphate isomerase"/>
    <property type="match status" value="1"/>
</dbReference>
<evidence type="ECO:0000256" key="11">
    <source>
        <dbReference type="ARBA" id="ARBA00023242"/>
    </source>
</evidence>
<dbReference type="PANTHER" id="PTHR34273">
    <property type="entry name" value="METHYLTHIORIBOSE KINASE"/>
    <property type="match status" value="1"/>
</dbReference>
<dbReference type="GO" id="GO:0005524">
    <property type="term" value="F:ATP binding"/>
    <property type="evidence" value="ECO:0007669"/>
    <property type="project" value="UniProtKB-KW"/>
</dbReference>
<feature type="region of interest" description="Disordered" evidence="13">
    <location>
        <begin position="605"/>
        <end position="636"/>
    </location>
</feature>
<dbReference type="NCBIfam" id="TIGR00512">
    <property type="entry name" value="salvage_mtnA"/>
    <property type="match status" value="1"/>
</dbReference>
<dbReference type="InterPro" id="IPR002575">
    <property type="entry name" value="Aminoglycoside_PTrfase"/>
</dbReference>
<evidence type="ECO:0000256" key="7">
    <source>
        <dbReference type="ARBA" id="ARBA00022777"/>
    </source>
</evidence>
<protein>
    <recommendedName>
        <fullName evidence="12">Methylthioribose-1-phosphate isomerase</fullName>
        <shortName evidence="12">M1Pi</shortName>
        <shortName evidence="12">MTR-1-P isomerase</shortName>
        <ecNumber evidence="12">5.3.1.23</ecNumber>
    </recommendedName>
    <alternativeName>
        <fullName evidence="12">S-methyl-5-thioribose-1-phosphate isomerase</fullName>
    </alternativeName>
    <alternativeName>
        <fullName evidence="12">Translation initiation factor eIF-2B subunit alpha/beta/delta-like protein</fullName>
    </alternativeName>
</protein>
<proteinExistence type="inferred from homology"/>
<dbReference type="InterPro" id="IPR037171">
    <property type="entry name" value="NagB/RpiA_transferase-like"/>
</dbReference>
<dbReference type="InterPro" id="IPR011009">
    <property type="entry name" value="Kinase-like_dom_sf"/>
</dbReference>
<feature type="site" description="Transition state stabilizer" evidence="12">
    <location>
        <position position="390"/>
    </location>
</feature>
<dbReference type="SUPFAM" id="SSF100950">
    <property type="entry name" value="NagB/RpiA/CoA transferase-like"/>
    <property type="match status" value="1"/>
</dbReference>
<dbReference type="Gene3D" id="3.30.200.20">
    <property type="entry name" value="Phosphorylase Kinase, domain 1"/>
    <property type="match status" value="1"/>
</dbReference>
<keyword evidence="3 12" id="KW-0963">Cytoplasm</keyword>
<dbReference type="GO" id="GO:0046522">
    <property type="term" value="F:S-methyl-5-thioribose kinase activity"/>
    <property type="evidence" value="ECO:0007669"/>
    <property type="project" value="InterPro"/>
</dbReference>
<dbReference type="Gene3D" id="3.40.50.10470">
    <property type="entry name" value="Translation initiation factor eif-2b, domain 2"/>
    <property type="match status" value="1"/>
</dbReference>
<comment type="caution">
    <text evidence="15">The sequence shown here is derived from an EMBL/GenBank/DDBJ whole genome shotgun (WGS) entry which is preliminary data.</text>
</comment>
<dbReference type="Proteomes" id="UP000265515">
    <property type="component" value="Unassembled WGS sequence"/>
</dbReference>
<comment type="subcellular location">
    <subcellularLocation>
        <location evidence="12">Cytoplasm</location>
    </subcellularLocation>
    <subcellularLocation>
        <location evidence="12">Nucleus</location>
    </subcellularLocation>
</comment>
<evidence type="ECO:0000313" key="16">
    <source>
        <dbReference type="Proteomes" id="UP000265515"/>
    </source>
</evidence>
<evidence type="ECO:0000259" key="14">
    <source>
        <dbReference type="Pfam" id="PF01636"/>
    </source>
</evidence>
<evidence type="ECO:0000313" key="15">
    <source>
        <dbReference type="EMBL" id="GBG77364.1"/>
    </source>
</evidence>
<dbReference type="SUPFAM" id="SSF56112">
    <property type="entry name" value="Protein kinase-like (PK-like)"/>
    <property type="match status" value="1"/>
</dbReference>
<dbReference type="OrthoDB" id="2461at2759"/>
<evidence type="ECO:0000256" key="5">
    <source>
        <dbReference type="ARBA" id="ARBA00022679"/>
    </source>
</evidence>
<dbReference type="InterPro" id="IPR027363">
    <property type="entry name" value="M1Pi_N"/>
</dbReference>
<dbReference type="HAMAP" id="MF_01678">
    <property type="entry name" value="Salvage_MtnA"/>
    <property type="match status" value="1"/>
</dbReference>
<dbReference type="FunFam" id="1.20.120.420:FF:000003">
    <property type="entry name" value="Methylthioribose-1-phosphate isomerase"/>
    <property type="match status" value="1"/>
</dbReference>
<dbReference type="EMBL" id="BFEA01000266">
    <property type="protein sequence ID" value="GBG77364.1"/>
    <property type="molecule type" value="Genomic_DNA"/>
</dbReference>
<evidence type="ECO:0000256" key="8">
    <source>
        <dbReference type="ARBA" id="ARBA00022840"/>
    </source>
</evidence>
<gene>
    <name evidence="15" type="ORF">CBR_g23696</name>
</gene>
<evidence type="ECO:0000256" key="4">
    <source>
        <dbReference type="ARBA" id="ARBA00022605"/>
    </source>
</evidence>
<dbReference type="InterPro" id="IPR011559">
    <property type="entry name" value="Initiation_fac_2B_a/b/d"/>
</dbReference>
<keyword evidence="11 12" id="KW-0539">Nucleus</keyword>
<comment type="similarity">
    <text evidence="1">Belongs to the methylthioribose kinase family.</text>
</comment>
<dbReference type="PANTHER" id="PTHR34273:SF2">
    <property type="entry name" value="METHYLTHIORIBOSE KINASE"/>
    <property type="match status" value="1"/>
</dbReference>
<dbReference type="EC" id="5.3.1.23" evidence="12"/>
<keyword evidence="4 12" id="KW-0028">Amino-acid biosynthesis</keyword>
<dbReference type="InterPro" id="IPR009212">
    <property type="entry name" value="Methylthioribose_kinase"/>
</dbReference>
<dbReference type="AlphaFoldDB" id="A0A388L4Y5"/>
<comment type="catalytic activity">
    <reaction evidence="12">
        <text>5-(methylsulfanyl)-alpha-D-ribose 1-phosphate = 5-(methylsulfanyl)-D-ribulose 1-phosphate</text>
        <dbReference type="Rhea" id="RHEA:19989"/>
        <dbReference type="ChEBI" id="CHEBI:58533"/>
        <dbReference type="ChEBI" id="CHEBI:58548"/>
        <dbReference type="EC" id="5.3.1.23"/>
    </reaction>
</comment>
<evidence type="ECO:0000256" key="6">
    <source>
        <dbReference type="ARBA" id="ARBA00022741"/>
    </source>
</evidence>
<dbReference type="InterPro" id="IPR005251">
    <property type="entry name" value="IF-M1Pi"/>
</dbReference>
<dbReference type="NCBIfam" id="NF004326">
    <property type="entry name" value="PRK05720.1"/>
    <property type="match status" value="1"/>
</dbReference>
<evidence type="ECO:0000256" key="9">
    <source>
        <dbReference type="ARBA" id="ARBA00023167"/>
    </source>
</evidence>
<comment type="function">
    <text evidence="12">Catalyzes the interconversion of methylthioribose-1-phosphate (MTR-1-P) into methylthioribulose-1-phosphate (MTRu-1-P).</text>
</comment>
<feature type="domain" description="Aminoglycoside phosphotransferase" evidence="14">
    <location>
        <begin position="804"/>
        <end position="898"/>
    </location>
</feature>
<keyword evidence="6" id="KW-0547">Nucleotide-binding</keyword>
<sequence length="1061" mass="116126">MPAGLAQLVVEKVWTRSGAGAGRVWNRCGAGLDQMWSIALDKVRDQVSSRCGPSVDQMWSSVVDQRWSSVVDQMSSSVVDQMSSSVVDQMWTRCSGPRALDQVSSTTCGRSVDQMWSIVVGDKVWTSCGSIALDKVWPRCAGRVNLTVFQFSSMSVVQVQMMKPPEMFQKDGQSENGRAASVEIDHFGDVADAEAVYRCNSKSGTGVVPPEKRSMLQSICYLPGSLQLLDQRKLPRECVYLDIKSAEDAWHAIVDMAVRGAPAIAIAAALSLAVELANSRNNGSGFFSQSRTAKEVVSFIESQLDYLGTSRPTAVNLFEAIKFFKREIAAAADRGITGEDIVQVYVDAAERMLEEDVKSNMAIGDHGAQAICEDLKVKKGVDKFRILTHCNTGSLATAGYGTALGVIRSLHRMGKLEAAICTETRPYNQGSRLTAFELVHDGIPALLVADSAVASLKACGRVDAVVVGADRVAANGDTANKIGTYAIALSAFHHGIPFYVAAPFTTVDLLTHSGTDIHIEERSPKELTHSHGGHGTQVAPSGIDVWNPAFDVTPAQFIAAILTDKGVIRKPRGLHVFDISYWLRGGGTARSATAVPSVALSPAAVRRLSNPSSPQEGSPDDDSAHPDFHEVGDEFEPLDGEGVRKYVGKYSELSSRVGGDHPNEWTVREVGDGNINFVYIVEGPRGGIIVKQSLPYVRCVGDSWPLTLERSYFEVEALKEHGRICPEHVPEVYHENPTMAVISERYCEHPHIILRKGLIAGVVYPLLSEHMGEYLSRTLFFTSLFALSSGDHKKAVAKYCKNSEMCRLTEQVVFTEPYMNATNNRWTSPQLDEDALRLRKDRRLKLAVAELKSKFCERAQALIHGDLHTGSIMVTQTSTQVIDPEFAFYGPMGFDLGAYFGNLMLSYFSQDGHPSSPSSVGCPGGGEGREGFKAWLLQLISETWSLFSEKFRALWRLHATNGHVYNVAMFPTAREGGDDELSIAQEAFMQELLEDTLGFASAKMIRRIVGIAHVADFEEIHDPDVRAVCERRALNFAKSLLIRRKGISSMEEVVQDLKKAS</sequence>
<dbReference type="NCBIfam" id="TIGR00524">
    <property type="entry name" value="eIF-2B_rel"/>
    <property type="match status" value="1"/>
</dbReference>
<comment type="similarity">
    <text evidence="12">Belongs to the eIF-2B alpha/beta/delta subunits family. MtnA subfamily.</text>
</comment>
<dbReference type="GO" id="GO:0019509">
    <property type="term" value="P:L-methionine salvage from methylthioadenosine"/>
    <property type="evidence" value="ECO:0007669"/>
    <property type="project" value="UniProtKB-UniRule"/>
</dbReference>
<name>A0A388L4Y5_CHABU</name>
<dbReference type="NCBIfam" id="TIGR01767">
    <property type="entry name" value="MTRK"/>
    <property type="match status" value="1"/>
</dbReference>
<organism evidence="15 16">
    <name type="scientific">Chara braunii</name>
    <name type="common">Braun's stonewort</name>
    <dbReference type="NCBI Taxonomy" id="69332"/>
    <lineage>
        <taxon>Eukaryota</taxon>
        <taxon>Viridiplantae</taxon>
        <taxon>Streptophyta</taxon>
        <taxon>Charophyceae</taxon>
        <taxon>Charales</taxon>
        <taxon>Characeae</taxon>
        <taxon>Chara</taxon>
    </lineage>
</organism>
<keyword evidence="5" id="KW-0808">Transferase</keyword>
<accession>A0A388L4Y5</accession>
<dbReference type="STRING" id="69332.A0A388L4Y5"/>
<keyword evidence="10 12" id="KW-0413">Isomerase</keyword>
<dbReference type="Pfam" id="PF01636">
    <property type="entry name" value="APH"/>
    <property type="match status" value="1"/>
</dbReference>
<evidence type="ECO:0000256" key="13">
    <source>
        <dbReference type="SAM" id="MobiDB-lite"/>
    </source>
</evidence>
<dbReference type="Gramene" id="GBG77364">
    <property type="protein sequence ID" value="GBG77364"/>
    <property type="gene ID" value="CBR_g23696"/>
</dbReference>
<dbReference type="OMA" id="DNNHWTS"/>
<dbReference type="UniPathway" id="UPA00904">
    <property type="reaction ID" value="UER00874"/>
</dbReference>
<dbReference type="InterPro" id="IPR042529">
    <property type="entry name" value="IF_2B-like_C"/>
</dbReference>
<keyword evidence="8" id="KW-0067">ATP-binding</keyword>
<evidence type="ECO:0000256" key="12">
    <source>
        <dbReference type="HAMAP-Rule" id="MF_03119"/>
    </source>
</evidence>
<dbReference type="GO" id="GO:0005634">
    <property type="term" value="C:nucleus"/>
    <property type="evidence" value="ECO:0007669"/>
    <property type="project" value="UniProtKB-SubCell"/>
</dbReference>
<keyword evidence="7" id="KW-0418">Kinase</keyword>
<comment type="pathway">
    <text evidence="12">Amino-acid biosynthesis; L-methionine biosynthesis via salvage pathway; L-methionine from S-methyl-5-thio-alpha-D-ribose 1-phosphate: step 1/6.</text>
</comment>
<dbReference type="InterPro" id="IPR000649">
    <property type="entry name" value="IF-2B-related"/>
</dbReference>
<keyword evidence="9 12" id="KW-0486">Methionine biosynthesis</keyword>